<feature type="compositionally biased region" description="Basic residues" evidence="1">
    <location>
        <begin position="162"/>
        <end position="172"/>
    </location>
</feature>
<comment type="caution">
    <text evidence="2">The sequence shown here is derived from an EMBL/GenBank/DDBJ whole genome shotgun (WGS) entry which is preliminary data.</text>
</comment>
<gene>
    <name evidence="2" type="ORF">LTR77_004166</name>
</gene>
<accession>A0AAV9PEX6</accession>
<reference evidence="2 3" key="1">
    <citation type="submission" date="2023-08" db="EMBL/GenBank/DDBJ databases">
        <title>Black Yeasts Isolated from many extreme environments.</title>
        <authorList>
            <person name="Coleine C."/>
            <person name="Stajich J.E."/>
            <person name="Selbmann L."/>
        </authorList>
    </citation>
    <scope>NUCLEOTIDE SEQUENCE [LARGE SCALE GENOMIC DNA]</scope>
    <source>
        <strain evidence="2 3">CCFEE 5935</strain>
    </source>
</reference>
<evidence type="ECO:0000256" key="1">
    <source>
        <dbReference type="SAM" id="MobiDB-lite"/>
    </source>
</evidence>
<dbReference type="RefSeq" id="XP_064660050.1">
    <property type="nucleotide sequence ID" value="XM_064801420.1"/>
</dbReference>
<name>A0AAV9PEX6_9PEZI</name>
<keyword evidence="3" id="KW-1185">Reference proteome</keyword>
<dbReference type="EMBL" id="JAVRRT010000006">
    <property type="protein sequence ID" value="KAK5171022.1"/>
    <property type="molecule type" value="Genomic_DNA"/>
</dbReference>
<dbReference type="Proteomes" id="UP001337655">
    <property type="component" value="Unassembled WGS sequence"/>
</dbReference>
<proteinExistence type="predicted"/>
<evidence type="ECO:0000313" key="2">
    <source>
        <dbReference type="EMBL" id="KAK5171022.1"/>
    </source>
</evidence>
<dbReference type="AlphaFoldDB" id="A0AAV9PEX6"/>
<feature type="compositionally biased region" description="Low complexity" evidence="1">
    <location>
        <begin position="47"/>
        <end position="58"/>
    </location>
</feature>
<feature type="region of interest" description="Disordered" evidence="1">
    <location>
        <begin position="1"/>
        <end position="95"/>
    </location>
</feature>
<feature type="compositionally biased region" description="Polar residues" evidence="1">
    <location>
        <begin position="1"/>
        <end position="16"/>
    </location>
</feature>
<feature type="region of interest" description="Disordered" evidence="1">
    <location>
        <begin position="122"/>
        <end position="172"/>
    </location>
</feature>
<sequence>MDANSVKSPASRTATLRTVLRKAPPTKTTANDTHNHERDNSDTITPSSATKSQSAESSAKPEAKAAPDQDEITPAPPRTSGPNTPGPYMRTADLPKKIQDAMAFQANVANAIADRQELFRRLRTKPQPAEESGEADGLLAGQERQVERQVEAEPPTPTPTRGGRRRKKTVSL</sequence>
<organism evidence="2 3">
    <name type="scientific">Saxophila tyrrhenica</name>
    <dbReference type="NCBI Taxonomy" id="1690608"/>
    <lineage>
        <taxon>Eukaryota</taxon>
        <taxon>Fungi</taxon>
        <taxon>Dikarya</taxon>
        <taxon>Ascomycota</taxon>
        <taxon>Pezizomycotina</taxon>
        <taxon>Dothideomycetes</taxon>
        <taxon>Dothideomycetidae</taxon>
        <taxon>Mycosphaerellales</taxon>
        <taxon>Extremaceae</taxon>
        <taxon>Saxophila</taxon>
    </lineage>
</organism>
<dbReference type="GeneID" id="89925512"/>
<evidence type="ECO:0000313" key="3">
    <source>
        <dbReference type="Proteomes" id="UP001337655"/>
    </source>
</evidence>
<protein>
    <submittedName>
        <fullName evidence="2">Uncharacterized protein</fullName>
    </submittedName>
</protein>